<dbReference type="AlphaFoldDB" id="A0A9P6RCT8"/>
<accession>A0A9P6RCT8</accession>
<keyword evidence="2" id="KW-1185">Reference proteome</keyword>
<protein>
    <submittedName>
        <fullName evidence="1">Uncharacterized protein</fullName>
    </submittedName>
</protein>
<proteinExistence type="predicted"/>
<gene>
    <name evidence="1" type="ORF">BGZ99_007199</name>
</gene>
<dbReference type="EMBL" id="JAAAIP010000509">
    <property type="protein sequence ID" value="KAG0315871.1"/>
    <property type="molecule type" value="Genomic_DNA"/>
</dbReference>
<name>A0A9P6RCT8_9FUNG</name>
<comment type="caution">
    <text evidence="1">The sequence shown here is derived from an EMBL/GenBank/DDBJ whole genome shotgun (WGS) entry which is preliminary data.</text>
</comment>
<evidence type="ECO:0000313" key="1">
    <source>
        <dbReference type="EMBL" id="KAG0315871.1"/>
    </source>
</evidence>
<organism evidence="1 2">
    <name type="scientific">Dissophora globulifera</name>
    <dbReference type="NCBI Taxonomy" id="979702"/>
    <lineage>
        <taxon>Eukaryota</taxon>
        <taxon>Fungi</taxon>
        <taxon>Fungi incertae sedis</taxon>
        <taxon>Mucoromycota</taxon>
        <taxon>Mortierellomycotina</taxon>
        <taxon>Mortierellomycetes</taxon>
        <taxon>Mortierellales</taxon>
        <taxon>Mortierellaceae</taxon>
        <taxon>Dissophora</taxon>
    </lineage>
</organism>
<evidence type="ECO:0000313" key="2">
    <source>
        <dbReference type="Proteomes" id="UP000738325"/>
    </source>
</evidence>
<sequence>MELIHVAKHAATARCSQEMFEPAELRLDDGSKAYALLLTSGSKRLQSGSVAYVRSLKRRCPSETKDIELEVALKVHHYGGLVNTEDYKTAESDAIWHMPFRGNGKTLSRMLTGLMVQSGNAVLFVIKAEVYG</sequence>
<reference evidence="1" key="1">
    <citation type="journal article" date="2020" name="Fungal Divers.">
        <title>Resolving the Mortierellaceae phylogeny through synthesis of multi-gene phylogenetics and phylogenomics.</title>
        <authorList>
            <person name="Vandepol N."/>
            <person name="Liber J."/>
            <person name="Desiro A."/>
            <person name="Na H."/>
            <person name="Kennedy M."/>
            <person name="Barry K."/>
            <person name="Grigoriev I.V."/>
            <person name="Miller A.N."/>
            <person name="O'Donnell K."/>
            <person name="Stajich J.E."/>
            <person name="Bonito G."/>
        </authorList>
    </citation>
    <scope>NUCLEOTIDE SEQUENCE</scope>
    <source>
        <strain evidence="1">REB-010B</strain>
    </source>
</reference>
<dbReference type="OrthoDB" id="2439141at2759"/>
<dbReference type="Proteomes" id="UP000738325">
    <property type="component" value="Unassembled WGS sequence"/>
</dbReference>